<dbReference type="Proteomes" id="UP000037392">
    <property type="component" value="Unassembled WGS sequence"/>
</dbReference>
<reference evidence="2 3" key="1">
    <citation type="submission" date="2011-04" db="EMBL/GenBank/DDBJ databases">
        <title>The Genome Sequence of Clostridium citroniae WAL-19142.</title>
        <authorList>
            <consortium name="The Broad Institute Genome Sequencing Platform"/>
            <person name="Earl A."/>
            <person name="Ward D."/>
            <person name="Feldgarden M."/>
            <person name="Gevers D."/>
            <person name="Warren Y.A."/>
            <person name="Tyrrell K.L."/>
            <person name="Citron D.M."/>
            <person name="Goldstein E.J."/>
            <person name="Daigneault M."/>
            <person name="Allen-Vercoe E."/>
            <person name="Young S.K."/>
            <person name="Zeng Q."/>
            <person name="Gargeya S."/>
            <person name="Fitzgerald M."/>
            <person name="Haas B."/>
            <person name="Abouelleil A."/>
            <person name="Alvarado L."/>
            <person name="Arachchi H.M."/>
            <person name="Berlin A."/>
            <person name="Brown A."/>
            <person name="Chapman S.B."/>
            <person name="Chen Z."/>
            <person name="Dunbar C."/>
            <person name="Freedman E."/>
            <person name="Gearin G."/>
            <person name="Gellesch M."/>
            <person name="Goldberg J."/>
            <person name="Griggs A."/>
            <person name="Gujja S."/>
            <person name="Heilman E.R."/>
            <person name="Heiman D."/>
            <person name="Howarth C."/>
            <person name="Larson L."/>
            <person name="Lui A."/>
            <person name="MacDonald P.J."/>
            <person name="Mehta T."/>
            <person name="Montmayeur A."/>
            <person name="Murphy C."/>
            <person name="Neiman D."/>
            <person name="Pearson M."/>
            <person name="Priest M."/>
            <person name="Roberts A."/>
            <person name="Saif S."/>
            <person name="Shea T."/>
            <person name="Shenoy N."/>
            <person name="Sisk P."/>
            <person name="Stolte C."/>
            <person name="Sykes S."/>
            <person name="White J."/>
            <person name="Yandava C."/>
            <person name="Wortman J."/>
            <person name="Nusbaum C."/>
            <person name="Birren B."/>
        </authorList>
    </citation>
    <scope>NUCLEOTIDE SEQUENCE [LARGE SCALE GENOMIC DNA]</scope>
    <source>
        <strain evidence="2 3">WAL-19142</strain>
    </source>
</reference>
<keyword evidence="1" id="KW-0472">Membrane</keyword>
<dbReference type="InterPro" id="IPR008875">
    <property type="entry name" value="TraX"/>
</dbReference>
<keyword evidence="1" id="KW-1133">Transmembrane helix</keyword>
<name>A0A0J9C2H2_9FIRM</name>
<dbReference type="Pfam" id="PF05857">
    <property type="entry name" value="TraX"/>
    <property type="match status" value="1"/>
</dbReference>
<dbReference type="PATRIC" id="fig|742734.4.peg.2953"/>
<feature type="transmembrane region" description="Helical" evidence="1">
    <location>
        <begin position="301"/>
        <end position="318"/>
    </location>
</feature>
<protein>
    <recommendedName>
        <fullName evidence="4">TraX protein</fullName>
    </recommendedName>
</protein>
<sequence>MAYSPTLLWKMAVNHTKIGNKWEIRGAFDGKIDQKWEKLAFFTILEYDNKTPKTRGMIGPLFRRGIEMNTRTGSLSSYGSRRPGLTGNQLKVLGIVAILIDNMGAVVIQGGILHAADRAVYQAVIATPSGHIWMIAGQVCRYLGRLAFPIFAFLVAEEFVRTRDRGRYALRMLICALISEVPFDLAIYGRVFYPYYQNMLFTLLIGIMVIFVMEYTRKLGIQLAALAGGCALSWILQTDYNVIGVLLIASMYWFRHNDIAQLAVGVVLCAAESVSYYCVSALAYVPIVLYNGRRGAFQLKYLFYVFYPVHLLVLYGLAHGLQKGV</sequence>
<feature type="transmembrane region" description="Helical" evidence="1">
    <location>
        <begin position="259"/>
        <end position="289"/>
    </location>
</feature>
<evidence type="ECO:0008006" key="4">
    <source>
        <dbReference type="Google" id="ProtNLM"/>
    </source>
</evidence>
<feature type="transmembrane region" description="Helical" evidence="1">
    <location>
        <begin position="132"/>
        <end position="156"/>
    </location>
</feature>
<feature type="transmembrane region" description="Helical" evidence="1">
    <location>
        <begin position="225"/>
        <end position="253"/>
    </location>
</feature>
<evidence type="ECO:0000256" key="1">
    <source>
        <dbReference type="SAM" id="Phobius"/>
    </source>
</evidence>
<keyword evidence="1" id="KW-0812">Transmembrane</keyword>
<feature type="transmembrane region" description="Helical" evidence="1">
    <location>
        <begin position="195"/>
        <end position="213"/>
    </location>
</feature>
<proteinExistence type="predicted"/>
<gene>
    <name evidence="2" type="ORF">HMPREF9470_02753</name>
</gene>
<dbReference type="AlphaFoldDB" id="A0A0J9C2H2"/>
<accession>A0A0J9C2H2</accession>
<feature type="transmembrane region" description="Helical" evidence="1">
    <location>
        <begin position="168"/>
        <end position="189"/>
    </location>
</feature>
<organism evidence="2 3">
    <name type="scientific">[Clostridium] citroniae WAL-19142</name>
    <dbReference type="NCBI Taxonomy" id="742734"/>
    <lineage>
        <taxon>Bacteria</taxon>
        <taxon>Bacillati</taxon>
        <taxon>Bacillota</taxon>
        <taxon>Clostridia</taxon>
        <taxon>Lachnospirales</taxon>
        <taxon>Lachnospiraceae</taxon>
        <taxon>Enterocloster</taxon>
    </lineage>
</organism>
<evidence type="ECO:0000313" key="2">
    <source>
        <dbReference type="EMBL" id="KMW18649.1"/>
    </source>
</evidence>
<dbReference type="EMBL" id="ADLK01000022">
    <property type="protein sequence ID" value="KMW18649.1"/>
    <property type="molecule type" value="Genomic_DNA"/>
</dbReference>
<evidence type="ECO:0000313" key="3">
    <source>
        <dbReference type="Proteomes" id="UP000037392"/>
    </source>
</evidence>
<comment type="caution">
    <text evidence="2">The sequence shown here is derived from an EMBL/GenBank/DDBJ whole genome shotgun (WGS) entry which is preliminary data.</text>
</comment>
<feature type="transmembrane region" description="Helical" evidence="1">
    <location>
        <begin position="90"/>
        <end position="112"/>
    </location>
</feature>